<evidence type="ECO:0000313" key="1">
    <source>
        <dbReference type="EMBL" id="ADI18185.1"/>
    </source>
</evidence>
<sequence>MAQSNCAKASASVFCSPYVMVPSPRQLTSIPELPKEFFSTLLH</sequence>
<accession>E0XUU4</accession>
<proteinExistence type="predicted"/>
<name>E0XUU4_9DELT</name>
<protein>
    <submittedName>
        <fullName evidence="1">Uncharacterized protein</fullName>
    </submittedName>
</protein>
<dbReference type="AlphaFoldDB" id="E0XUU4"/>
<organism evidence="1">
    <name type="scientific">uncultured delta proteobacterium HF0200_39N20</name>
    <dbReference type="NCBI Taxonomy" id="710833"/>
    <lineage>
        <taxon>Bacteria</taxon>
        <taxon>Deltaproteobacteria</taxon>
        <taxon>environmental samples</taxon>
    </lineage>
</organism>
<reference evidence="1" key="1">
    <citation type="journal article" date="2011" name="Environ. Microbiol.">
        <title>Time-series analyses of Monterey Bay coastal microbial picoplankton using a 'genome proxy' microarray.</title>
        <authorList>
            <person name="Rich V.I."/>
            <person name="Pham V.D."/>
            <person name="Eppley J."/>
            <person name="Shi Y."/>
            <person name="DeLong E.F."/>
        </authorList>
    </citation>
    <scope>NUCLEOTIDE SEQUENCE</scope>
</reference>
<dbReference type="EMBL" id="GU474883">
    <property type="protein sequence ID" value="ADI18185.1"/>
    <property type="molecule type" value="Genomic_DNA"/>
</dbReference>